<protein>
    <submittedName>
        <fullName evidence="1">Uncharacterized protein</fullName>
    </submittedName>
</protein>
<gene>
    <name evidence="1" type="ORF">FHX59_002333</name>
</gene>
<name>A0ABR6FKF5_9BURK</name>
<evidence type="ECO:0000313" key="1">
    <source>
        <dbReference type="EMBL" id="MBB2927912.1"/>
    </source>
</evidence>
<dbReference type="Proteomes" id="UP000533533">
    <property type="component" value="Unassembled WGS sequence"/>
</dbReference>
<reference evidence="1 2" key="1">
    <citation type="submission" date="2020-08" db="EMBL/GenBank/DDBJ databases">
        <title>Genomic Encyclopedia of Type Strains, Phase IV (KMG-V): Genome sequencing to study the core and pangenomes of soil and plant-associated prokaryotes.</title>
        <authorList>
            <person name="Whitman W."/>
        </authorList>
    </citation>
    <scope>NUCLEOTIDE SEQUENCE [LARGE SCALE GENOMIC DNA]</scope>
    <source>
        <strain evidence="1 2">SRMrh-85</strain>
    </source>
</reference>
<accession>A0ABR6FKF5</accession>
<comment type="caution">
    <text evidence="1">The sequence shown here is derived from an EMBL/GenBank/DDBJ whole genome shotgun (WGS) entry which is preliminary data.</text>
</comment>
<dbReference type="EMBL" id="JACHVZ010000006">
    <property type="protein sequence ID" value="MBB2927912.1"/>
    <property type="molecule type" value="Genomic_DNA"/>
</dbReference>
<keyword evidence="2" id="KW-1185">Reference proteome</keyword>
<organism evidence="1 2">
    <name type="scientific">Paraburkholderia silvatlantica</name>
    <dbReference type="NCBI Taxonomy" id="321895"/>
    <lineage>
        <taxon>Bacteria</taxon>
        <taxon>Pseudomonadati</taxon>
        <taxon>Pseudomonadota</taxon>
        <taxon>Betaproteobacteria</taxon>
        <taxon>Burkholderiales</taxon>
        <taxon>Burkholderiaceae</taxon>
        <taxon>Paraburkholderia</taxon>
    </lineage>
</organism>
<evidence type="ECO:0000313" key="2">
    <source>
        <dbReference type="Proteomes" id="UP000533533"/>
    </source>
</evidence>
<sequence length="52" mass="5667">MEAQARLQIAMRFPNAALANTENSKRRALGWIVWAIGPKPNTPDLGALAMGF</sequence>
<proteinExistence type="predicted"/>